<dbReference type="AlphaFoldDB" id="A0A3Q1GJ06"/>
<reference evidence="2" key="1">
    <citation type="submission" date="2025-08" db="UniProtKB">
        <authorList>
            <consortium name="Ensembl"/>
        </authorList>
    </citation>
    <scope>IDENTIFICATION</scope>
</reference>
<protein>
    <submittedName>
        <fullName evidence="2">Zgc:113274</fullName>
    </submittedName>
</protein>
<evidence type="ECO:0000313" key="3">
    <source>
        <dbReference type="Proteomes" id="UP000257200"/>
    </source>
</evidence>
<evidence type="ECO:0000256" key="1">
    <source>
        <dbReference type="SAM" id="MobiDB-lite"/>
    </source>
</evidence>
<keyword evidence="3" id="KW-1185">Reference proteome</keyword>
<dbReference type="InParanoid" id="A0A3Q1GJ06"/>
<dbReference type="GeneTree" id="ENSGT00990000203922"/>
<name>A0A3Q1GJ06_9TELE</name>
<evidence type="ECO:0000313" key="2">
    <source>
        <dbReference type="Ensembl" id="ENSAPOP00000017390.1"/>
    </source>
</evidence>
<sequence>MLRKRSRKTNWGSTSLEEMQRAATKVQGGKSIRKVATERNIDRSTLRRFLKKKEGGEVTAAGYTGTANAKRVFTEEMEEDVANHVKKLADHFHGLTAKKSRTVDQIYRYGDIPRYYVTQTISIFPLLVSIFNEKNDLHFGHLVNTVRLSHVQMVWKSICVA</sequence>
<dbReference type="SUPFAM" id="SSF46689">
    <property type="entry name" value="Homeodomain-like"/>
    <property type="match status" value="1"/>
</dbReference>
<dbReference type="Ensembl" id="ENSAPOT00000026650.1">
    <property type="protein sequence ID" value="ENSAPOP00000017390.1"/>
    <property type="gene ID" value="ENSAPOG00000020576.1"/>
</dbReference>
<dbReference type="InterPro" id="IPR009057">
    <property type="entry name" value="Homeodomain-like_sf"/>
</dbReference>
<reference evidence="2" key="2">
    <citation type="submission" date="2025-09" db="UniProtKB">
        <authorList>
            <consortium name="Ensembl"/>
        </authorList>
    </citation>
    <scope>IDENTIFICATION</scope>
</reference>
<accession>A0A3Q1GJ06</accession>
<organism evidence="2 3">
    <name type="scientific">Acanthochromis polyacanthus</name>
    <name type="common">spiny chromis</name>
    <dbReference type="NCBI Taxonomy" id="80966"/>
    <lineage>
        <taxon>Eukaryota</taxon>
        <taxon>Metazoa</taxon>
        <taxon>Chordata</taxon>
        <taxon>Craniata</taxon>
        <taxon>Vertebrata</taxon>
        <taxon>Euteleostomi</taxon>
        <taxon>Actinopterygii</taxon>
        <taxon>Neopterygii</taxon>
        <taxon>Teleostei</taxon>
        <taxon>Neoteleostei</taxon>
        <taxon>Acanthomorphata</taxon>
        <taxon>Ovalentaria</taxon>
        <taxon>Pomacentridae</taxon>
        <taxon>Acanthochromis</taxon>
    </lineage>
</organism>
<feature type="region of interest" description="Disordered" evidence="1">
    <location>
        <begin position="1"/>
        <end position="31"/>
    </location>
</feature>
<dbReference type="Proteomes" id="UP000257200">
    <property type="component" value="Unplaced"/>
</dbReference>
<proteinExistence type="predicted"/>